<dbReference type="InterPro" id="IPR036390">
    <property type="entry name" value="WH_DNA-bd_sf"/>
</dbReference>
<dbReference type="GO" id="GO:0003700">
    <property type="term" value="F:DNA-binding transcription factor activity"/>
    <property type="evidence" value="ECO:0007669"/>
    <property type="project" value="InterPro"/>
</dbReference>
<dbReference type="SMART" id="SM00895">
    <property type="entry name" value="FCD"/>
    <property type="match status" value="1"/>
</dbReference>
<dbReference type="SUPFAM" id="SSF48008">
    <property type="entry name" value="GntR ligand-binding domain-like"/>
    <property type="match status" value="1"/>
</dbReference>
<dbReference type="InterPro" id="IPR036388">
    <property type="entry name" value="WH-like_DNA-bd_sf"/>
</dbReference>
<dbReference type="InterPro" id="IPR008920">
    <property type="entry name" value="TF_FadR/GntR_C"/>
</dbReference>
<dbReference type="PROSITE" id="PS50949">
    <property type="entry name" value="HTH_GNTR"/>
    <property type="match status" value="1"/>
</dbReference>
<keyword evidence="3" id="KW-0804">Transcription</keyword>
<dbReference type="RefSeq" id="WP_025420479.1">
    <property type="nucleotide sequence ID" value="NZ_CP006569.1"/>
</dbReference>
<dbReference type="Gene3D" id="1.10.10.10">
    <property type="entry name" value="Winged helix-like DNA-binding domain superfamily/Winged helix DNA-binding domain"/>
    <property type="match status" value="1"/>
</dbReference>
<evidence type="ECO:0000256" key="2">
    <source>
        <dbReference type="ARBA" id="ARBA00023125"/>
    </source>
</evidence>
<protein>
    <submittedName>
        <fullName evidence="5">GntR family transcriptional regulator</fullName>
    </submittedName>
</protein>
<reference evidence="5 6" key="1">
    <citation type="journal article" date="2014" name="Genome Biol. Evol.">
        <title>Genome degeneration and adaptation in a nascent stage of symbiosis.</title>
        <authorList>
            <person name="Oakeson K.F."/>
            <person name="Gil R."/>
            <person name="Clayton A.L."/>
            <person name="Dunn D.M."/>
            <person name="von Niederhausern A.C."/>
            <person name="Hamil C."/>
            <person name="Aoyagi A."/>
            <person name="Duval B."/>
            <person name="Baca A."/>
            <person name="Silva F.J."/>
            <person name="Vallier A."/>
            <person name="Jackson D.G."/>
            <person name="Latorre A."/>
            <person name="Weiss R.B."/>
            <person name="Heddi A."/>
            <person name="Moya A."/>
            <person name="Dale C."/>
        </authorList>
    </citation>
    <scope>NUCLEOTIDE SEQUENCE [LARGE SCALE GENOMIC DNA]</scope>
    <source>
        <strain evidence="5 6">HS1</strain>
    </source>
</reference>
<dbReference type="Gene3D" id="1.20.120.530">
    <property type="entry name" value="GntR ligand-binding domain-like"/>
    <property type="match status" value="1"/>
</dbReference>
<dbReference type="AlphaFoldDB" id="W0HRZ8"/>
<dbReference type="EMBL" id="CP006569">
    <property type="protein sequence ID" value="AHF75327.1"/>
    <property type="molecule type" value="Genomic_DNA"/>
</dbReference>
<keyword evidence="2" id="KW-0238">DNA-binding</keyword>
<dbReference type="SUPFAM" id="SSF46785">
    <property type="entry name" value="Winged helix' DNA-binding domain"/>
    <property type="match status" value="1"/>
</dbReference>
<evidence type="ECO:0000313" key="5">
    <source>
        <dbReference type="EMBL" id="AHF75327.1"/>
    </source>
</evidence>
<dbReference type="OrthoDB" id="9799812at2"/>
<name>W0HRZ8_9GAMM</name>
<evidence type="ECO:0000256" key="1">
    <source>
        <dbReference type="ARBA" id="ARBA00023015"/>
    </source>
</evidence>
<dbReference type="PANTHER" id="PTHR43537:SF24">
    <property type="entry name" value="GLUCONATE OPERON TRANSCRIPTIONAL REPRESSOR"/>
    <property type="match status" value="1"/>
</dbReference>
<dbReference type="KEGG" id="sod:Sant_0211"/>
<dbReference type="PANTHER" id="PTHR43537">
    <property type="entry name" value="TRANSCRIPTIONAL REGULATOR, GNTR FAMILY"/>
    <property type="match status" value="1"/>
</dbReference>
<feature type="domain" description="HTH gntR-type" evidence="4">
    <location>
        <begin position="8"/>
        <end position="75"/>
    </location>
</feature>
<dbReference type="InterPro" id="IPR000524">
    <property type="entry name" value="Tscrpt_reg_HTH_GntR"/>
</dbReference>
<dbReference type="Pfam" id="PF07729">
    <property type="entry name" value="FCD"/>
    <property type="match status" value="1"/>
</dbReference>
<evidence type="ECO:0000256" key="3">
    <source>
        <dbReference type="ARBA" id="ARBA00023163"/>
    </source>
</evidence>
<dbReference type="GO" id="GO:0003677">
    <property type="term" value="F:DNA binding"/>
    <property type="evidence" value="ECO:0007669"/>
    <property type="project" value="UniProtKB-KW"/>
</dbReference>
<dbReference type="Proteomes" id="UP000019028">
    <property type="component" value="Chromosome"/>
</dbReference>
<evidence type="ECO:0000259" key="4">
    <source>
        <dbReference type="PROSITE" id="PS50949"/>
    </source>
</evidence>
<proteinExistence type="predicted"/>
<keyword evidence="6" id="KW-1185">Reference proteome</keyword>
<dbReference type="HOGENOM" id="CLU_017584_5_3_6"/>
<evidence type="ECO:0000313" key="6">
    <source>
        <dbReference type="Proteomes" id="UP000019028"/>
    </source>
</evidence>
<keyword evidence="1" id="KW-0805">Transcription regulation</keyword>
<sequence length="235" mass="26697">MKAVKEGRSLNETIYSRVRGLILTGQLIPGHKLKISELAQRFGVSLNVVREALSRLAGELLVDVAPQQGFSVRSLNPEELIDLTEQRITFESIAVRKSIETRDVEWQARLLAAHHRLVHTPQTLPESPDRLNPEWHSRHEDFNFIMMENCGSNWLYLMVKQLAEAFSIYQRVLLPVAAEQGEHNNDHNELLQAILDGHADVAIVILSEHLIHTRDVMLKALNNVSTPHQVSYLVN</sequence>
<dbReference type="Pfam" id="PF00392">
    <property type="entry name" value="GntR"/>
    <property type="match status" value="1"/>
</dbReference>
<dbReference type="InterPro" id="IPR011711">
    <property type="entry name" value="GntR_C"/>
</dbReference>
<gene>
    <name evidence="5" type="ORF">Sant_0211</name>
</gene>
<dbReference type="SMART" id="SM00345">
    <property type="entry name" value="HTH_GNTR"/>
    <property type="match status" value="1"/>
</dbReference>
<dbReference type="CDD" id="cd07377">
    <property type="entry name" value="WHTH_GntR"/>
    <property type="match status" value="1"/>
</dbReference>
<organism evidence="5 6">
    <name type="scientific">Sodalis praecaptivus</name>
    <dbReference type="NCBI Taxonomy" id="1239307"/>
    <lineage>
        <taxon>Bacteria</taxon>
        <taxon>Pseudomonadati</taxon>
        <taxon>Pseudomonadota</taxon>
        <taxon>Gammaproteobacteria</taxon>
        <taxon>Enterobacterales</taxon>
        <taxon>Bruguierivoracaceae</taxon>
        <taxon>Sodalis</taxon>
    </lineage>
</organism>
<dbReference type="PATRIC" id="fig|1239307.3.peg.232"/>
<accession>W0HRZ8</accession>